<sequence length="564" mass="65552">MYAANPIDGYGGYINEEFGKLMERNKRAASVIQRSKQESQGLKEKHHSQTLTPSRIRPKNVSNPYNTPFVPQRSRSRGMLSSLKMPIPRPNPMIFENHYPFHKSSKSPGKEEGWTPGTRVEPKTRNAAYQEFQQLKTITVADEEHKTRKKDLAELTKVWLNQQMRDNAQIKKINQGTEEANQGFSRKLTQGKDFSRRANKITYEGKRNNSYDNLKLSNTLKLGKTLKDHWKDPATNYFKKSILEKQKADVLSNSKNAKTIDCEDYQDETTFMYPLCNSPTRKEYYREVMKDHKEVLLAQMENNYHNRKQEQRNQRIKGYQGIPISEIYNNDLDRMKKQFHKYLTKEKAIQHKIKVEDFMGDPMKKRNQISEKEFVQRKNQQFRPIEHQHESYSKDDSKASGFKYTPYNPIQQLPDANPRKVRLKSPAPLNQSLLNRKRMSNNNISRNPRAQASRTIEQVPVKSIADLKEASHPSRFKQMSRNHQAQDLGGAQMRHSLATQTTTPKILLSQLPRKNSFKTPQNPHKAHITQNIMATVNPEVAHKSILELNAGPANNMNYILHFPQ</sequence>
<proteinExistence type="predicted"/>
<evidence type="ECO:0000313" key="2">
    <source>
        <dbReference type="EMBL" id="CAI2384147.1"/>
    </source>
</evidence>
<dbReference type="EMBL" id="CAMPGE010026458">
    <property type="protein sequence ID" value="CAI2384147.1"/>
    <property type="molecule type" value="Genomic_DNA"/>
</dbReference>
<feature type="region of interest" description="Disordered" evidence="1">
    <location>
        <begin position="29"/>
        <end position="78"/>
    </location>
</feature>
<keyword evidence="3" id="KW-1185">Reference proteome</keyword>
<comment type="caution">
    <text evidence="2">The sequence shown here is derived from an EMBL/GenBank/DDBJ whole genome shotgun (WGS) entry which is preliminary data.</text>
</comment>
<evidence type="ECO:0000313" key="3">
    <source>
        <dbReference type="Proteomes" id="UP001295684"/>
    </source>
</evidence>
<dbReference type="Proteomes" id="UP001295684">
    <property type="component" value="Unassembled WGS sequence"/>
</dbReference>
<organism evidence="2 3">
    <name type="scientific">Euplotes crassus</name>
    <dbReference type="NCBI Taxonomy" id="5936"/>
    <lineage>
        <taxon>Eukaryota</taxon>
        <taxon>Sar</taxon>
        <taxon>Alveolata</taxon>
        <taxon>Ciliophora</taxon>
        <taxon>Intramacronucleata</taxon>
        <taxon>Spirotrichea</taxon>
        <taxon>Hypotrichia</taxon>
        <taxon>Euplotida</taxon>
        <taxon>Euplotidae</taxon>
        <taxon>Moneuplotes</taxon>
    </lineage>
</organism>
<evidence type="ECO:0000256" key="1">
    <source>
        <dbReference type="SAM" id="MobiDB-lite"/>
    </source>
</evidence>
<name>A0AAD1Y3U2_EUPCR</name>
<accession>A0AAD1Y3U2</accession>
<protein>
    <submittedName>
        <fullName evidence="2">Uncharacterized protein</fullName>
    </submittedName>
</protein>
<dbReference type="AlphaFoldDB" id="A0AAD1Y3U2"/>
<gene>
    <name evidence="2" type="ORF">ECRASSUSDP1_LOCUS25668</name>
</gene>
<reference evidence="2" key="1">
    <citation type="submission" date="2023-07" db="EMBL/GenBank/DDBJ databases">
        <authorList>
            <consortium name="AG Swart"/>
            <person name="Singh M."/>
            <person name="Singh A."/>
            <person name="Seah K."/>
            <person name="Emmerich C."/>
        </authorList>
    </citation>
    <scope>NUCLEOTIDE SEQUENCE</scope>
    <source>
        <strain evidence="2">DP1</strain>
    </source>
</reference>